<organism evidence="1 2">
    <name type="scientific">Nannochloropsis gaditana</name>
    <dbReference type="NCBI Taxonomy" id="72520"/>
    <lineage>
        <taxon>Eukaryota</taxon>
        <taxon>Sar</taxon>
        <taxon>Stramenopiles</taxon>
        <taxon>Ochrophyta</taxon>
        <taxon>Eustigmatophyceae</taxon>
        <taxon>Eustigmatales</taxon>
        <taxon>Monodopsidaceae</taxon>
        <taxon>Nannochloropsis</taxon>
    </lineage>
</organism>
<dbReference type="Proteomes" id="UP000019335">
    <property type="component" value="Chromosome 8"/>
</dbReference>
<gene>
    <name evidence="1" type="ORF">Naga_100001g148</name>
</gene>
<name>W7TTA3_9STRA</name>
<evidence type="ECO:0000313" key="2">
    <source>
        <dbReference type="Proteomes" id="UP000019335"/>
    </source>
</evidence>
<protein>
    <submittedName>
        <fullName evidence="1">Uncharacterized protein</fullName>
    </submittedName>
</protein>
<proteinExistence type="predicted"/>
<reference evidence="1 2" key="1">
    <citation type="journal article" date="2014" name="Mol. Plant">
        <title>Chromosome Scale Genome Assembly and Transcriptome Profiling of Nannochloropsis gaditana in Nitrogen Depletion.</title>
        <authorList>
            <person name="Corteggiani Carpinelli E."/>
            <person name="Telatin A."/>
            <person name="Vitulo N."/>
            <person name="Forcato C."/>
            <person name="D'Angelo M."/>
            <person name="Schiavon R."/>
            <person name="Vezzi A."/>
            <person name="Giacometti G.M."/>
            <person name="Morosinotto T."/>
            <person name="Valle G."/>
        </authorList>
    </citation>
    <scope>NUCLEOTIDE SEQUENCE [LARGE SCALE GENOMIC DNA]</scope>
    <source>
        <strain evidence="1 2">B-31</strain>
    </source>
</reference>
<sequence>MDTKVPGWLESPQSSQPPYLLTVTCFCFPVNCSERKKIAWVRIMSRVYDKSLSQKMWLGSGVCREDGQHHLRPLLPASPVALDSIFLFL</sequence>
<evidence type="ECO:0000313" key="1">
    <source>
        <dbReference type="EMBL" id="EWM26773.1"/>
    </source>
</evidence>
<comment type="caution">
    <text evidence="1">The sequence shown here is derived from an EMBL/GenBank/DDBJ whole genome shotgun (WGS) entry which is preliminary data.</text>
</comment>
<dbReference type="EMBL" id="AZIL01000609">
    <property type="protein sequence ID" value="EWM26773.1"/>
    <property type="molecule type" value="Genomic_DNA"/>
</dbReference>
<accession>W7TTA3</accession>
<keyword evidence="2" id="KW-1185">Reference proteome</keyword>
<dbReference type="AlphaFoldDB" id="W7TTA3"/>